<evidence type="ECO:0000259" key="8">
    <source>
        <dbReference type="PROSITE" id="PS50071"/>
    </source>
</evidence>
<accession>A0ABQ9V070</accession>
<evidence type="ECO:0000256" key="6">
    <source>
        <dbReference type="RuleBase" id="RU000682"/>
    </source>
</evidence>
<evidence type="ECO:0000256" key="4">
    <source>
        <dbReference type="ARBA" id="ARBA00023242"/>
    </source>
</evidence>
<dbReference type="InterPro" id="IPR050453">
    <property type="entry name" value="LIM_Homeobox_TF"/>
</dbReference>
<evidence type="ECO:0000256" key="3">
    <source>
        <dbReference type="ARBA" id="ARBA00023155"/>
    </source>
</evidence>
<feature type="DNA-binding region" description="Homeobox" evidence="5">
    <location>
        <begin position="133"/>
        <end position="270"/>
    </location>
</feature>
<evidence type="ECO:0000256" key="7">
    <source>
        <dbReference type="SAM" id="MobiDB-lite"/>
    </source>
</evidence>
<feature type="region of interest" description="Disordered" evidence="7">
    <location>
        <begin position="179"/>
        <end position="254"/>
    </location>
</feature>
<dbReference type="Gene3D" id="1.10.10.60">
    <property type="entry name" value="Homeodomain-like"/>
    <property type="match status" value="1"/>
</dbReference>
<feature type="region of interest" description="Disordered" evidence="7">
    <location>
        <begin position="325"/>
        <end position="345"/>
    </location>
</feature>
<reference evidence="9 10" key="1">
    <citation type="submission" date="2023-05" db="EMBL/GenBank/DDBJ databases">
        <title>B98-5 Cell Line De Novo Hybrid Assembly: An Optical Mapping Approach.</title>
        <authorList>
            <person name="Kananen K."/>
            <person name="Auerbach J.A."/>
            <person name="Kautto E."/>
            <person name="Blachly J.S."/>
        </authorList>
    </citation>
    <scope>NUCLEOTIDE SEQUENCE [LARGE SCALE GENOMIC DNA]</scope>
    <source>
        <strain evidence="9">B95-8</strain>
        <tissue evidence="9">Cell line</tissue>
    </source>
</reference>
<dbReference type="InterPro" id="IPR009057">
    <property type="entry name" value="Homeodomain-like_sf"/>
</dbReference>
<name>A0ABQ9V070_SAGOE</name>
<feature type="compositionally biased region" description="Polar residues" evidence="7">
    <location>
        <begin position="328"/>
        <end position="345"/>
    </location>
</feature>
<evidence type="ECO:0000313" key="10">
    <source>
        <dbReference type="Proteomes" id="UP001266305"/>
    </source>
</evidence>
<keyword evidence="2 5" id="KW-0238">DNA-binding</keyword>
<dbReference type="PANTHER" id="PTHR24208">
    <property type="entry name" value="LIM/HOMEOBOX PROTEIN LHX"/>
    <property type="match status" value="1"/>
</dbReference>
<gene>
    <name evidence="9" type="ORF">P7K49_020328</name>
</gene>
<keyword evidence="3 5" id="KW-0371">Homeobox</keyword>
<feature type="domain" description="Homeobox" evidence="8">
    <location>
        <begin position="131"/>
        <end position="269"/>
    </location>
</feature>
<organism evidence="9 10">
    <name type="scientific">Saguinus oedipus</name>
    <name type="common">Cotton-top tamarin</name>
    <name type="synonym">Oedipomidas oedipus</name>
    <dbReference type="NCBI Taxonomy" id="9490"/>
    <lineage>
        <taxon>Eukaryota</taxon>
        <taxon>Metazoa</taxon>
        <taxon>Chordata</taxon>
        <taxon>Craniata</taxon>
        <taxon>Vertebrata</taxon>
        <taxon>Euteleostomi</taxon>
        <taxon>Mammalia</taxon>
        <taxon>Eutheria</taxon>
        <taxon>Euarchontoglires</taxon>
        <taxon>Primates</taxon>
        <taxon>Haplorrhini</taxon>
        <taxon>Platyrrhini</taxon>
        <taxon>Cebidae</taxon>
        <taxon>Callitrichinae</taxon>
        <taxon>Saguinus</taxon>
    </lineage>
</organism>
<keyword evidence="10" id="KW-1185">Reference proteome</keyword>
<comment type="caution">
    <text evidence="9">The sequence shown here is derived from an EMBL/GenBank/DDBJ whole genome shotgun (WGS) entry which is preliminary data.</text>
</comment>
<dbReference type="CDD" id="cd00086">
    <property type="entry name" value="homeodomain"/>
    <property type="match status" value="1"/>
</dbReference>
<evidence type="ECO:0000313" key="9">
    <source>
        <dbReference type="EMBL" id="KAK2102661.1"/>
    </source>
</evidence>
<dbReference type="EMBL" id="JASSZA010000009">
    <property type="protein sequence ID" value="KAK2102661.1"/>
    <property type="molecule type" value="Genomic_DNA"/>
</dbReference>
<dbReference type="PANTHER" id="PTHR24208:SF115">
    <property type="entry name" value="LIM_HOMEOBOX PROTEIN LHX5"/>
    <property type="match status" value="1"/>
</dbReference>
<dbReference type="InterPro" id="IPR001356">
    <property type="entry name" value="HD"/>
</dbReference>
<dbReference type="Pfam" id="PF00046">
    <property type="entry name" value="Homeodomain"/>
    <property type="match status" value="1"/>
</dbReference>
<dbReference type="Proteomes" id="UP001266305">
    <property type="component" value="Unassembled WGS sequence"/>
</dbReference>
<sequence length="398" mass="44055">MTTPTLTKVLAETHREGQRSAPSKVRAPPGESGRAPGPWGRGCRRFGREPSGAGRSLGRQEPATGLKRRLAVADAVVPFPIRPPAVSSCTDRSLSPDLQDALQDDPKETDNSTSSDKETANNENEEQNSGTKRRGPRTTIKAKQLETLKAAFAATPKPTRHIREQLAQETGLNMRVIQVRPGARWPGSREPRRSLPPSFLGAGERGDAASLPAPKRRQINGPRPAPEPSGRGKSRAGRETFIEPSGRGRAEGQEAQVWFQNRRSKERRMKQLSALGARRHAFFRSPRRMRPLGGRLDESEMLGSTPYTYYGELSAQGPSQRAFRRSGKSPTRWTQSQTHVHSPTRSGHKIRYMDSLTHSVITRKHTRDTVAHTLTHAGHNAHSHAFRDSRDTRLDTTA</sequence>
<dbReference type="PROSITE" id="PS50071">
    <property type="entry name" value="HOMEOBOX_2"/>
    <property type="match status" value="1"/>
</dbReference>
<feature type="compositionally biased region" description="Basic and acidic residues" evidence="7">
    <location>
        <begin position="104"/>
        <end position="120"/>
    </location>
</feature>
<proteinExistence type="predicted"/>
<comment type="subcellular location">
    <subcellularLocation>
        <location evidence="1 5 6">Nucleus</location>
    </subcellularLocation>
</comment>
<feature type="region of interest" description="Disordered" evidence="7">
    <location>
        <begin position="1"/>
        <end position="162"/>
    </location>
</feature>
<dbReference type="SUPFAM" id="SSF46689">
    <property type="entry name" value="Homeodomain-like"/>
    <property type="match status" value="1"/>
</dbReference>
<keyword evidence="4 5" id="KW-0539">Nucleus</keyword>
<evidence type="ECO:0000256" key="2">
    <source>
        <dbReference type="ARBA" id="ARBA00023125"/>
    </source>
</evidence>
<evidence type="ECO:0000256" key="1">
    <source>
        <dbReference type="ARBA" id="ARBA00004123"/>
    </source>
</evidence>
<feature type="compositionally biased region" description="Basic and acidic residues" evidence="7">
    <location>
        <begin position="236"/>
        <end position="252"/>
    </location>
</feature>
<dbReference type="SMART" id="SM00389">
    <property type="entry name" value="HOX"/>
    <property type="match status" value="1"/>
</dbReference>
<protein>
    <recommendedName>
        <fullName evidence="8">Homeobox domain-containing protein</fullName>
    </recommendedName>
</protein>
<evidence type="ECO:0000256" key="5">
    <source>
        <dbReference type="PROSITE-ProRule" id="PRU00108"/>
    </source>
</evidence>